<name>A0ABV8UQA0_9PROT</name>
<sequence>MSTALLDSLVRRIRSEGPISVAEYMAQALAHPEHGYYRKQDPFGAAGDFTTAPEISQMFGELIGLWCADTWQAQGSPHPCAVVELGPGRGTLMSDVLRAARTLPGFSEALQVHLVETSPALQNLQERNLSQQARVTWHESLEELPNMPAFFIANEFFDVLPVHQYQRGPESWHERLVGLDSEGQGLDFGLSGPLPEALVRDLPSCESGAVIEVSPAAQRYAETMALHLCQHGGAALWIDYGHDHTAPGETLQAVKGHSYHPVLQDPGEADLTAHVDFSALARAAESGGARPHGPVAQGDFLKTLGIETRAAMLSENATPDQRTTMASAVKRLTEAEEMGTLFRVMAVTGPQAPVPAGFPIPHSESRERAAG</sequence>
<dbReference type="EMBL" id="JBHSCW010000008">
    <property type="protein sequence ID" value="MFC4352756.1"/>
    <property type="molecule type" value="Genomic_DNA"/>
</dbReference>
<accession>A0ABV8UQA0</accession>
<evidence type="ECO:0000256" key="1">
    <source>
        <dbReference type="ARBA" id="ARBA00022603"/>
    </source>
</evidence>
<keyword evidence="4" id="KW-1185">Reference proteome</keyword>
<dbReference type="PANTHER" id="PTHR12049">
    <property type="entry name" value="PROTEIN ARGININE METHYLTRANSFERASE NDUFAF7, MITOCHONDRIAL"/>
    <property type="match status" value="1"/>
</dbReference>
<dbReference type="Gene3D" id="3.40.50.12710">
    <property type="match status" value="1"/>
</dbReference>
<dbReference type="Proteomes" id="UP001595799">
    <property type="component" value="Unassembled WGS sequence"/>
</dbReference>
<keyword evidence="2" id="KW-0808">Transferase</keyword>
<keyword evidence="1 3" id="KW-0489">Methyltransferase</keyword>
<dbReference type="PANTHER" id="PTHR12049:SF7">
    <property type="entry name" value="PROTEIN ARGININE METHYLTRANSFERASE NDUFAF7, MITOCHONDRIAL"/>
    <property type="match status" value="1"/>
</dbReference>
<dbReference type="InterPro" id="IPR029063">
    <property type="entry name" value="SAM-dependent_MTases_sf"/>
</dbReference>
<dbReference type="RefSeq" id="WP_382423116.1">
    <property type="nucleotide sequence ID" value="NZ_JBHSCW010000008.1"/>
</dbReference>
<dbReference type="InterPro" id="IPR003788">
    <property type="entry name" value="NDUFAF7"/>
</dbReference>
<reference evidence="4" key="1">
    <citation type="journal article" date="2019" name="Int. J. Syst. Evol. Microbiol.">
        <title>The Global Catalogue of Microorganisms (GCM) 10K type strain sequencing project: providing services to taxonomists for standard genome sequencing and annotation.</title>
        <authorList>
            <consortium name="The Broad Institute Genomics Platform"/>
            <consortium name="The Broad Institute Genome Sequencing Center for Infectious Disease"/>
            <person name="Wu L."/>
            <person name="Ma J."/>
        </authorList>
    </citation>
    <scope>NUCLEOTIDE SEQUENCE [LARGE SCALE GENOMIC DNA]</scope>
    <source>
        <strain evidence="4">CECT 8472</strain>
    </source>
</reference>
<protein>
    <submittedName>
        <fullName evidence="3">Class I SAM-dependent methyltransferase</fullName>
    </submittedName>
</protein>
<dbReference type="InterPro" id="IPR038375">
    <property type="entry name" value="NDUFAF7_sf"/>
</dbReference>
<dbReference type="GO" id="GO:0032259">
    <property type="term" value="P:methylation"/>
    <property type="evidence" value="ECO:0007669"/>
    <property type="project" value="UniProtKB-KW"/>
</dbReference>
<evidence type="ECO:0000256" key="2">
    <source>
        <dbReference type="ARBA" id="ARBA00022679"/>
    </source>
</evidence>
<dbReference type="GO" id="GO:0008168">
    <property type="term" value="F:methyltransferase activity"/>
    <property type="evidence" value="ECO:0007669"/>
    <property type="project" value="UniProtKB-KW"/>
</dbReference>
<gene>
    <name evidence="3" type="ORF">ACFOW6_14485</name>
</gene>
<organism evidence="3 4">
    <name type="scientific">Fodinicurvata halophila</name>
    <dbReference type="NCBI Taxonomy" id="1419723"/>
    <lineage>
        <taxon>Bacteria</taxon>
        <taxon>Pseudomonadati</taxon>
        <taxon>Pseudomonadota</taxon>
        <taxon>Alphaproteobacteria</taxon>
        <taxon>Rhodospirillales</taxon>
        <taxon>Rhodovibrionaceae</taxon>
        <taxon>Fodinicurvata</taxon>
    </lineage>
</organism>
<evidence type="ECO:0000313" key="4">
    <source>
        <dbReference type="Proteomes" id="UP001595799"/>
    </source>
</evidence>
<proteinExistence type="predicted"/>
<dbReference type="Pfam" id="PF02636">
    <property type="entry name" value="Methyltransf_28"/>
    <property type="match status" value="1"/>
</dbReference>
<evidence type="ECO:0000313" key="3">
    <source>
        <dbReference type="EMBL" id="MFC4352756.1"/>
    </source>
</evidence>
<dbReference type="SUPFAM" id="SSF53335">
    <property type="entry name" value="S-adenosyl-L-methionine-dependent methyltransferases"/>
    <property type="match status" value="1"/>
</dbReference>
<comment type="caution">
    <text evidence="3">The sequence shown here is derived from an EMBL/GenBank/DDBJ whole genome shotgun (WGS) entry which is preliminary data.</text>
</comment>